<reference evidence="2" key="1">
    <citation type="journal article" date="2008" name="ISME J.">
        <title>Genomic patterns of recombination, clonal divergence and environment in marine microbial populations.</title>
        <authorList>
            <person name="Konstantinidis K.T."/>
            <person name="Delong E.F."/>
        </authorList>
    </citation>
    <scope>NUCLEOTIDE SEQUENCE</scope>
</reference>
<evidence type="ECO:0000256" key="1">
    <source>
        <dbReference type="SAM" id="Phobius"/>
    </source>
</evidence>
<organism evidence="2">
    <name type="scientific">uncultured marine microorganism HF4000_141I21</name>
    <dbReference type="NCBI Taxonomy" id="455526"/>
    <lineage>
        <taxon>unclassified sequences</taxon>
        <taxon>environmental samples</taxon>
    </lineage>
</organism>
<name>B3T2I9_9ZZZZ</name>
<keyword evidence="1" id="KW-0812">Transmembrane</keyword>
<keyword evidence="1" id="KW-0472">Membrane</keyword>
<gene>
    <name evidence="2" type="ORF">ALOHA_HF4000141I21ctg1g20</name>
</gene>
<dbReference type="EMBL" id="EU016585">
    <property type="protein sequence ID" value="ABZ06798.1"/>
    <property type="molecule type" value="Genomic_DNA"/>
</dbReference>
<evidence type="ECO:0008006" key="3">
    <source>
        <dbReference type="Google" id="ProtNLM"/>
    </source>
</evidence>
<accession>B3T2I9</accession>
<feature type="transmembrane region" description="Helical" evidence="1">
    <location>
        <begin position="178"/>
        <end position="199"/>
    </location>
</feature>
<feature type="transmembrane region" description="Helical" evidence="1">
    <location>
        <begin position="108"/>
        <end position="126"/>
    </location>
</feature>
<keyword evidence="1" id="KW-1133">Transmembrane helix</keyword>
<feature type="transmembrane region" description="Helical" evidence="1">
    <location>
        <begin position="12"/>
        <end position="30"/>
    </location>
</feature>
<feature type="transmembrane region" description="Helical" evidence="1">
    <location>
        <begin position="138"/>
        <end position="158"/>
    </location>
</feature>
<feature type="transmembrane region" description="Helical" evidence="1">
    <location>
        <begin position="211"/>
        <end position="230"/>
    </location>
</feature>
<feature type="transmembrane region" description="Helical" evidence="1">
    <location>
        <begin position="68"/>
        <end position="88"/>
    </location>
</feature>
<sequence>MENINQIRIISVWIFIITFFSLNLCLFISVNGHLLQGTIFQVDPMGRSAFTIPYIDGNVSISRTARTFPAYLIFKPGMFITAILLIKYWRANNKLIQTINNDFSKNKYFLFFGVGSAVCLVIHSLLLGIQFEVDLYKFFRRLVLLAFIIFELVAQAMLINNIIKIRNMIAETINRKILILKIFVVTVLIIIGVLSLPILTSSGYVHFKHALEWNFFLGVIIFYLFTFLFWRKRTKTSVLTPEDA</sequence>
<evidence type="ECO:0000313" key="2">
    <source>
        <dbReference type="EMBL" id="ABZ06798.1"/>
    </source>
</evidence>
<dbReference type="AlphaFoldDB" id="B3T2I9"/>
<protein>
    <recommendedName>
        <fullName evidence="3">Frag1/DRAM/Sfk1 family protein</fullName>
    </recommendedName>
</protein>
<proteinExistence type="predicted"/>